<dbReference type="STRING" id="7994.ENSAMXP00000010649"/>
<organism evidence="9 10">
    <name type="scientific">Astyanax mexicanus</name>
    <name type="common">Blind cave fish</name>
    <name type="synonym">Astyanax fasciatus mexicanus</name>
    <dbReference type="NCBI Taxonomy" id="7994"/>
    <lineage>
        <taxon>Eukaryota</taxon>
        <taxon>Metazoa</taxon>
        <taxon>Chordata</taxon>
        <taxon>Craniata</taxon>
        <taxon>Vertebrata</taxon>
        <taxon>Euteleostomi</taxon>
        <taxon>Actinopterygii</taxon>
        <taxon>Neopterygii</taxon>
        <taxon>Teleostei</taxon>
        <taxon>Ostariophysi</taxon>
        <taxon>Characiformes</taxon>
        <taxon>Characoidei</taxon>
        <taxon>Acestrorhamphidae</taxon>
        <taxon>Acestrorhamphinae</taxon>
        <taxon>Astyanax</taxon>
    </lineage>
</organism>
<keyword evidence="3 6" id="KW-0238">DNA-binding</keyword>
<dbReference type="Ensembl" id="ENSAMXT00000010649.2">
    <property type="protein sequence ID" value="ENSAMXP00000010649.2"/>
    <property type="gene ID" value="ENSAMXG00000010364.2"/>
</dbReference>
<name>W5KST7_ASTMX</name>
<dbReference type="Pfam" id="PF00046">
    <property type="entry name" value="Homeodomain"/>
    <property type="match status" value="1"/>
</dbReference>
<dbReference type="InterPro" id="IPR000047">
    <property type="entry name" value="HTH_motif"/>
</dbReference>
<dbReference type="GO" id="GO:0005634">
    <property type="term" value="C:nucleus"/>
    <property type="evidence" value="ECO:0007669"/>
    <property type="project" value="UniProtKB-SubCell"/>
</dbReference>
<dbReference type="InterPro" id="IPR001356">
    <property type="entry name" value="HD"/>
</dbReference>
<evidence type="ECO:0000256" key="2">
    <source>
        <dbReference type="ARBA" id="ARBA00022473"/>
    </source>
</evidence>
<evidence type="ECO:0000256" key="5">
    <source>
        <dbReference type="ARBA" id="ARBA00023242"/>
    </source>
</evidence>
<dbReference type="AlphaFoldDB" id="W5KST7"/>
<evidence type="ECO:0000256" key="6">
    <source>
        <dbReference type="PROSITE-ProRule" id="PRU00108"/>
    </source>
</evidence>
<dbReference type="InterPro" id="IPR009057">
    <property type="entry name" value="Homeodomain-like_sf"/>
</dbReference>
<protein>
    <submittedName>
        <fullName evidence="9">Dharma</fullName>
    </submittedName>
</protein>
<reference evidence="9" key="3">
    <citation type="submission" date="2025-08" db="UniProtKB">
        <authorList>
            <consortium name="Ensembl"/>
        </authorList>
    </citation>
    <scope>IDENTIFICATION</scope>
</reference>
<accession>W5KST7</accession>
<reference evidence="10" key="2">
    <citation type="journal article" date="2014" name="Nat. Commun.">
        <title>The cavefish genome reveals candidate genes for eye loss.</title>
        <authorList>
            <person name="McGaugh S.E."/>
            <person name="Gross J.B."/>
            <person name="Aken B."/>
            <person name="Blin M."/>
            <person name="Borowsky R."/>
            <person name="Chalopin D."/>
            <person name="Hinaux H."/>
            <person name="Jeffery W.R."/>
            <person name="Keene A."/>
            <person name="Ma L."/>
            <person name="Minx P."/>
            <person name="Murphy D."/>
            <person name="O'Quin K.E."/>
            <person name="Retaux S."/>
            <person name="Rohner N."/>
            <person name="Searle S.M."/>
            <person name="Stahl B.A."/>
            <person name="Tabin C."/>
            <person name="Volff J.N."/>
            <person name="Yoshizawa M."/>
            <person name="Warren W.C."/>
        </authorList>
    </citation>
    <scope>NUCLEOTIDE SEQUENCE [LARGE SCALE GENOMIC DNA]</scope>
    <source>
        <strain evidence="10">female</strain>
    </source>
</reference>
<reference evidence="9" key="4">
    <citation type="submission" date="2025-09" db="UniProtKB">
        <authorList>
            <consortium name="Ensembl"/>
        </authorList>
    </citation>
    <scope>IDENTIFICATION</scope>
</reference>
<dbReference type="InterPro" id="IPR017970">
    <property type="entry name" value="Homeobox_CS"/>
</dbReference>
<comment type="subcellular location">
    <subcellularLocation>
        <location evidence="1 6 7">Nucleus</location>
    </subcellularLocation>
</comment>
<feature type="domain" description="Homeobox" evidence="8">
    <location>
        <begin position="87"/>
        <end position="147"/>
    </location>
</feature>
<dbReference type="Gene3D" id="1.10.10.60">
    <property type="entry name" value="Homeodomain-like"/>
    <property type="match status" value="1"/>
</dbReference>
<dbReference type="GeneTree" id="ENSGT01000000214804"/>
<dbReference type="SUPFAM" id="SSF46689">
    <property type="entry name" value="Homeodomain-like"/>
    <property type="match status" value="1"/>
</dbReference>
<evidence type="ECO:0000256" key="3">
    <source>
        <dbReference type="ARBA" id="ARBA00023125"/>
    </source>
</evidence>
<keyword evidence="2" id="KW-0217">Developmental protein</keyword>
<evidence type="ECO:0000256" key="7">
    <source>
        <dbReference type="RuleBase" id="RU000682"/>
    </source>
</evidence>
<dbReference type="GO" id="GO:0000978">
    <property type="term" value="F:RNA polymerase II cis-regulatory region sequence-specific DNA binding"/>
    <property type="evidence" value="ECO:0007669"/>
    <property type="project" value="TreeGrafter"/>
</dbReference>
<dbReference type="PANTHER" id="PTHR45793">
    <property type="entry name" value="HOMEOBOX PROTEIN"/>
    <property type="match status" value="1"/>
</dbReference>
<reference evidence="10" key="1">
    <citation type="submission" date="2013-03" db="EMBL/GenBank/DDBJ databases">
        <authorList>
            <person name="Jeffery W."/>
            <person name="Warren W."/>
            <person name="Wilson R.K."/>
        </authorList>
    </citation>
    <scope>NUCLEOTIDE SEQUENCE</scope>
    <source>
        <strain evidence="10">female</strain>
    </source>
</reference>
<evidence type="ECO:0000313" key="9">
    <source>
        <dbReference type="Ensembl" id="ENSAMXP00000010649.2"/>
    </source>
</evidence>
<dbReference type="PROSITE" id="PS50071">
    <property type="entry name" value="HOMEOBOX_2"/>
    <property type="match status" value="1"/>
</dbReference>
<sequence length="158" mass="17798">MDTSKFSNFSIDYILGESSSRPHTHTAEPPAAPQALRGDCGGVNLLPSSGFSAQSLGGAAVAPYSTYNTFTYCDRDEAHCYQTGQQRQRNRIRTVFTENQTRQLDQLFSITEYPSVEARAELARNTGLSEEIVRVWFKNRRARRKRQRPSSDQSDQSV</sequence>
<dbReference type="SMART" id="SM00389">
    <property type="entry name" value="HOX"/>
    <property type="match status" value="1"/>
</dbReference>
<evidence type="ECO:0000256" key="4">
    <source>
        <dbReference type="ARBA" id="ARBA00023155"/>
    </source>
</evidence>
<evidence type="ECO:0000313" key="10">
    <source>
        <dbReference type="Proteomes" id="UP000018467"/>
    </source>
</evidence>
<dbReference type="InParanoid" id="W5KST7"/>
<dbReference type="PROSITE" id="PS00027">
    <property type="entry name" value="HOMEOBOX_1"/>
    <property type="match status" value="1"/>
</dbReference>
<feature type="DNA-binding region" description="Homeobox" evidence="6">
    <location>
        <begin position="89"/>
        <end position="148"/>
    </location>
</feature>
<evidence type="ECO:0000256" key="1">
    <source>
        <dbReference type="ARBA" id="ARBA00004123"/>
    </source>
</evidence>
<dbReference type="CDD" id="cd00086">
    <property type="entry name" value="homeodomain"/>
    <property type="match status" value="1"/>
</dbReference>
<keyword evidence="5 6" id="KW-0539">Nucleus</keyword>
<dbReference type="Bgee" id="ENSAMXG00000010364">
    <property type="expression patterns" value="Expressed in testis and 1 other cell type or tissue"/>
</dbReference>
<dbReference type="PRINTS" id="PR00031">
    <property type="entry name" value="HTHREPRESSR"/>
</dbReference>
<proteinExistence type="predicted"/>
<keyword evidence="10" id="KW-1185">Reference proteome</keyword>
<keyword evidence="4 6" id="KW-0371">Homeobox</keyword>
<dbReference type="GO" id="GO:0000981">
    <property type="term" value="F:DNA-binding transcription factor activity, RNA polymerase II-specific"/>
    <property type="evidence" value="ECO:0007669"/>
    <property type="project" value="InterPro"/>
</dbReference>
<dbReference type="Proteomes" id="UP000018467">
    <property type="component" value="Unassembled WGS sequence"/>
</dbReference>
<evidence type="ECO:0000259" key="8">
    <source>
        <dbReference type="PROSITE" id="PS50071"/>
    </source>
</evidence>
<dbReference type="PANTHER" id="PTHR45793:SF5">
    <property type="entry name" value="HOMEOTIC PROTEIN OCELLILESS"/>
    <property type="match status" value="1"/>
</dbReference>